<dbReference type="PROSITE" id="PS00336">
    <property type="entry name" value="BETA_LACTAMASE_C"/>
    <property type="match status" value="1"/>
</dbReference>
<sequence length="395" mass="43726">MIRNYFTAFLLIPFFTFGQPQKTPVTSNATPAKIQLEIDNLIRPAMQEFNIPGIAVAVTINGEHYFYNYGVASKETGQPVTNETIFEIGSISKTFTATMASYAQVSGKLSFSENISKYLPALRGSAFDKITVLNAATHTTGGLPLQFPDEIMDNRQATKYFKTWKPKFEAGTHRSYSNPGTGLLGMAAAASLDDPFEKIMEKTIFPALGMSHSYINVPKAQLKKYAYGYSKTDEAVRVNPGPLASEAYGVKSTSEDMIRYVDANLQILKLDKKIETAIQNTHVAYFKIGEMTQDLIWEQYPYPVEVKQLLAGNSNTIIFEHNPAEKIDSPKPDLNVLINKTGSTNGFGGYVAFVPARKIGIVILANKNYPITARVTIAQQILNQLDRYAPLKTSK</sequence>
<evidence type="ECO:0000259" key="6">
    <source>
        <dbReference type="Pfam" id="PF00144"/>
    </source>
</evidence>
<dbReference type="InterPro" id="IPR058136">
    <property type="entry name" value="AmpC"/>
</dbReference>
<dbReference type="GO" id="GO:0017001">
    <property type="term" value="P:antibiotic catabolic process"/>
    <property type="evidence" value="ECO:0007669"/>
    <property type="project" value="InterPro"/>
</dbReference>
<dbReference type="EC" id="3.5.2.6" evidence="5"/>
<reference evidence="7 8" key="1">
    <citation type="submission" date="2016-10" db="EMBL/GenBank/DDBJ databases">
        <authorList>
            <person name="de Groot N.N."/>
        </authorList>
    </citation>
    <scope>NUCLEOTIDE SEQUENCE [LARGE SCALE GENOMIC DNA]</scope>
    <source>
        <strain evidence="7 8">DSM 19938</strain>
    </source>
</reference>
<dbReference type="AlphaFoldDB" id="A0A1H6Z1T6"/>
<dbReference type="PANTHER" id="PTHR46825:SF8">
    <property type="entry name" value="BETA-LACTAMASE-RELATED"/>
    <property type="match status" value="1"/>
</dbReference>
<protein>
    <recommendedName>
        <fullName evidence="5">Beta-lactamase</fullName>
        <ecNumber evidence="5">3.5.2.6</ecNumber>
    </recommendedName>
</protein>
<dbReference type="InterPro" id="IPR050491">
    <property type="entry name" value="AmpC-like"/>
</dbReference>
<gene>
    <name evidence="7" type="ORF">SAMN04487995_4716</name>
</gene>
<accession>A0A1H6Z1T6</accession>
<proteinExistence type="inferred from homology"/>
<dbReference type="NCBIfam" id="NF033085">
    <property type="entry name" value="bla_class_C"/>
    <property type="match status" value="1"/>
</dbReference>
<dbReference type="OrthoDB" id="9793489at2"/>
<evidence type="ECO:0000313" key="8">
    <source>
        <dbReference type="Proteomes" id="UP000199532"/>
    </source>
</evidence>
<keyword evidence="4 5" id="KW-0046">Antibiotic resistance</keyword>
<dbReference type="InterPro" id="IPR001586">
    <property type="entry name" value="Beta-lactam_class-C_AS"/>
</dbReference>
<evidence type="ECO:0000256" key="5">
    <source>
        <dbReference type="RuleBase" id="RU361140"/>
    </source>
</evidence>
<dbReference type="Gene3D" id="3.40.710.10">
    <property type="entry name" value="DD-peptidase/beta-lactamase superfamily"/>
    <property type="match status" value="1"/>
</dbReference>
<dbReference type="InterPro" id="IPR012338">
    <property type="entry name" value="Beta-lactam/transpept-like"/>
</dbReference>
<dbReference type="Proteomes" id="UP000199532">
    <property type="component" value="Unassembled WGS sequence"/>
</dbReference>
<dbReference type="GO" id="GO:0046677">
    <property type="term" value="P:response to antibiotic"/>
    <property type="evidence" value="ECO:0007669"/>
    <property type="project" value="UniProtKB-UniRule"/>
</dbReference>
<organism evidence="7 8">
    <name type="scientific">Dyadobacter koreensis</name>
    <dbReference type="NCBI Taxonomy" id="408657"/>
    <lineage>
        <taxon>Bacteria</taxon>
        <taxon>Pseudomonadati</taxon>
        <taxon>Bacteroidota</taxon>
        <taxon>Cytophagia</taxon>
        <taxon>Cytophagales</taxon>
        <taxon>Spirosomataceae</taxon>
        <taxon>Dyadobacter</taxon>
    </lineage>
</organism>
<dbReference type="Pfam" id="PF00144">
    <property type="entry name" value="Beta-lactamase"/>
    <property type="match status" value="1"/>
</dbReference>
<feature type="domain" description="Beta-lactamase-related" evidence="6">
    <location>
        <begin position="38"/>
        <end position="383"/>
    </location>
</feature>
<evidence type="ECO:0000256" key="4">
    <source>
        <dbReference type="ARBA" id="ARBA00023251"/>
    </source>
</evidence>
<dbReference type="RefSeq" id="WP_090338776.1">
    <property type="nucleotide sequence ID" value="NZ_FNXY01000007.1"/>
</dbReference>
<dbReference type="SUPFAM" id="SSF56601">
    <property type="entry name" value="beta-lactamase/transpeptidase-like"/>
    <property type="match status" value="1"/>
</dbReference>
<comment type="similarity">
    <text evidence="2 5">Belongs to the class-C beta-lactamase family.</text>
</comment>
<evidence type="ECO:0000256" key="1">
    <source>
        <dbReference type="ARBA" id="ARBA00001526"/>
    </source>
</evidence>
<dbReference type="STRING" id="408657.SAMN04487995_4716"/>
<name>A0A1H6Z1T6_9BACT</name>
<keyword evidence="8" id="KW-1185">Reference proteome</keyword>
<evidence type="ECO:0000256" key="3">
    <source>
        <dbReference type="ARBA" id="ARBA00022801"/>
    </source>
</evidence>
<comment type="catalytic activity">
    <reaction evidence="1 5">
        <text>a beta-lactam + H2O = a substituted beta-amino acid</text>
        <dbReference type="Rhea" id="RHEA:20401"/>
        <dbReference type="ChEBI" id="CHEBI:15377"/>
        <dbReference type="ChEBI" id="CHEBI:35627"/>
        <dbReference type="ChEBI" id="CHEBI:140347"/>
        <dbReference type="EC" id="3.5.2.6"/>
    </reaction>
</comment>
<evidence type="ECO:0000313" key="7">
    <source>
        <dbReference type="EMBL" id="SEJ43500.1"/>
    </source>
</evidence>
<dbReference type="EMBL" id="FNXY01000007">
    <property type="protein sequence ID" value="SEJ43500.1"/>
    <property type="molecule type" value="Genomic_DNA"/>
</dbReference>
<dbReference type="GO" id="GO:0008800">
    <property type="term" value="F:beta-lactamase activity"/>
    <property type="evidence" value="ECO:0007669"/>
    <property type="project" value="UniProtKB-UniRule"/>
</dbReference>
<dbReference type="PANTHER" id="PTHR46825">
    <property type="entry name" value="D-ALANYL-D-ALANINE-CARBOXYPEPTIDASE/ENDOPEPTIDASE AMPH"/>
    <property type="match status" value="1"/>
</dbReference>
<keyword evidence="3 5" id="KW-0378">Hydrolase</keyword>
<evidence type="ECO:0000256" key="2">
    <source>
        <dbReference type="ARBA" id="ARBA00007840"/>
    </source>
</evidence>
<dbReference type="GO" id="GO:0030288">
    <property type="term" value="C:outer membrane-bounded periplasmic space"/>
    <property type="evidence" value="ECO:0007669"/>
    <property type="project" value="InterPro"/>
</dbReference>
<dbReference type="InterPro" id="IPR001466">
    <property type="entry name" value="Beta-lactam-related"/>
</dbReference>